<sequence>MAKFGEETQILNLLDIGGETKVLDDLDIEVQIKNNDDISDKIDALFDSQEPTRSERKSNMENLEVESFDNYVFSEVLESRSILLCIGVGCLIVADGAITNTSFDSDEFLMEVEELERNVKKESKSDRV</sequence>
<reference evidence="1 2" key="1">
    <citation type="submission" date="2024-11" db="EMBL/GenBank/DDBJ databases">
        <title>A near-complete genome assembly of Cinchona calisaya.</title>
        <authorList>
            <person name="Lian D.C."/>
            <person name="Zhao X.W."/>
            <person name="Wei L."/>
        </authorList>
    </citation>
    <scope>NUCLEOTIDE SEQUENCE [LARGE SCALE GENOMIC DNA]</scope>
    <source>
        <tissue evidence="1">Nenye</tissue>
    </source>
</reference>
<comment type="caution">
    <text evidence="1">The sequence shown here is derived from an EMBL/GenBank/DDBJ whole genome shotgun (WGS) entry which is preliminary data.</text>
</comment>
<accession>A0ABD3AAM9</accession>
<protein>
    <submittedName>
        <fullName evidence="1">Uncharacterized protein</fullName>
    </submittedName>
</protein>
<keyword evidence="2" id="KW-1185">Reference proteome</keyword>
<organism evidence="1 2">
    <name type="scientific">Cinchona calisaya</name>
    <dbReference type="NCBI Taxonomy" id="153742"/>
    <lineage>
        <taxon>Eukaryota</taxon>
        <taxon>Viridiplantae</taxon>
        <taxon>Streptophyta</taxon>
        <taxon>Embryophyta</taxon>
        <taxon>Tracheophyta</taxon>
        <taxon>Spermatophyta</taxon>
        <taxon>Magnoliopsida</taxon>
        <taxon>eudicotyledons</taxon>
        <taxon>Gunneridae</taxon>
        <taxon>Pentapetalae</taxon>
        <taxon>asterids</taxon>
        <taxon>lamiids</taxon>
        <taxon>Gentianales</taxon>
        <taxon>Rubiaceae</taxon>
        <taxon>Cinchonoideae</taxon>
        <taxon>Cinchoneae</taxon>
        <taxon>Cinchona</taxon>
    </lineage>
</organism>
<dbReference type="AlphaFoldDB" id="A0ABD3AAM9"/>
<dbReference type="Proteomes" id="UP001630127">
    <property type="component" value="Unassembled WGS sequence"/>
</dbReference>
<dbReference type="EMBL" id="JBJUIK010000004">
    <property type="protein sequence ID" value="KAL3528729.1"/>
    <property type="molecule type" value="Genomic_DNA"/>
</dbReference>
<proteinExistence type="predicted"/>
<name>A0ABD3AAM9_9GENT</name>
<evidence type="ECO:0000313" key="1">
    <source>
        <dbReference type="EMBL" id="KAL3528729.1"/>
    </source>
</evidence>
<evidence type="ECO:0000313" key="2">
    <source>
        <dbReference type="Proteomes" id="UP001630127"/>
    </source>
</evidence>
<gene>
    <name evidence="1" type="ORF">ACH5RR_008051</name>
</gene>